<feature type="binding site" evidence="5">
    <location>
        <position position="161"/>
    </location>
    <ligand>
        <name>AMP</name>
        <dbReference type="ChEBI" id="CHEBI:456215"/>
    </ligand>
</feature>
<evidence type="ECO:0000313" key="9">
    <source>
        <dbReference type="EMBL" id="NLE31205.1"/>
    </source>
</evidence>
<feature type="binding site" evidence="5">
    <location>
        <position position="172"/>
    </location>
    <ligand>
        <name>AMP</name>
        <dbReference type="ChEBI" id="CHEBI:456215"/>
    </ligand>
</feature>
<comment type="function">
    <text evidence="5">Catalyzes the reversible transfer of the terminal phosphate group between ATP and AMP. Plays an important role in cellular energy homeostasis and in adenine nucleotide metabolism.</text>
</comment>
<dbReference type="AlphaFoldDB" id="A0A847ETZ1"/>
<dbReference type="Pfam" id="PF05191">
    <property type="entry name" value="ADK_lid"/>
    <property type="match status" value="1"/>
</dbReference>
<gene>
    <name evidence="5" type="primary">adk</name>
    <name evidence="9" type="ORF">GX618_02940</name>
</gene>
<dbReference type="EC" id="2.7.4.3" evidence="5 7"/>
<feature type="binding site" evidence="5">
    <location>
        <begin position="137"/>
        <end position="138"/>
    </location>
    <ligand>
        <name>ATP</name>
        <dbReference type="ChEBI" id="CHEBI:30616"/>
    </ligand>
</feature>
<comment type="caution">
    <text evidence="5">Lacks conserved residue(s) required for the propagation of feature annotation.</text>
</comment>
<dbReference type="EMBL" id="JAAZAL010000107">
    <property type="protein sequence ID" value="NLE31205.1"/>
    <property type="molecule type" value="Genomic_DNA"/>
</dbReference>
<feature type="domain" description="Adenylate kinase active site lid" evidence="8">
    <location>
        <begin position="128"/>
        <end position="163"/>
    </location>
</feature>
<comment type="caution">
    <text evidence="9">The sequence shown here is derived from an EMBL/GenBank/DDBJ whole genome shotgun (WGS) entry which is preliminary data.</text>
</comment>
<reference evidence="9 10" key="1">
    <citation type="journal article" date="2020" name="Biotechnol. Biofuels">
        <title>New insights from the biogas microbiome by comprehensive genome-resolved metagenomics of nearly 1600 species originating from multiple anaerobic digesters.</title>
        <authorList>
            <person name="Campanaro S."/>
            <person name="Treu L."/>
            <person name="Rodriguez-R L.M."/>
            <person name="Kovalovszki A."/>
            <person name="Ziels R.M."/>
            <person name="Maus I."/>
            <person name="Zhu X."/>
            <person name="Kougias P.G."/>
            <person name="Basile A."/>
            <person name="Luo G."/>
            <person name="Schluter A."/>
            <person name="Konstantinidis K.T."/>
            <person name="Angelidaki I."/>
        </authorList>
    </citation>
    <scope>NUCLEOTIDE SEQUENCE [LARGE SCALE GENOMIC DNA]</scope>
    <source>
        <strain evidence="9">AS06rmzACSIP_421</strain>
    </source>
</reference>
<feature type="binding site" evidence="5">
    <location>
        <position position="151"/>
    </location>
    <ligand>
        <name>Zn(2+)</name>
        <dbReference type="ChEBI" id="CHEBI:29105"/>
        <note>structural</note>
    </ligand>
</feature>
<dbReference type="CDD" id="cd01428">
    <property type="entry name" value="ADK"/>
    <property type="match status" value="1"/>
</dbReference>
<evidence type="ECO:0000313" key="10">
    <source>
        <dbReference type="Proteomes" id="UP000554004"/>
    </source>
</evidence>
<feature type="binding site" evidence="5">
    <location>
        <begin position="58"/>
        <end position="60"/>
    </location>
    <ligand>
        <name>AMP</name>
        <dbReference type="ChEBI" id="CHEBI:456215"/>
    </ligand>
</feature>
<evidence type="ECO:0000256" key="6">
    <source>
        <dbReference type="RuleBase" id="RU003330"/>
    </source>
</evidence>
<feature type="binding site" evidence="5">
    <location>
        <position position="37"/>
    </location>
    <ligand>
        <name>AMP</name>
        <dbReference type="ChEBI" id="CHEBI:456215"/>
    </ligand>
</feature>
<dbReference type="GO" id="GO:0044209">
    <property type="term" value="P:AMP salvage"/>
    <property type="evidence" value="ECO:0007669"/>
    <property type="project" value="UniProtKB-UniRule"/>
</dbReference>
<dbReference type="InterPro" id="IPR007862">
    <property type="entry name" value="Adenylate_kinase_lid-dom"/>
</dbReference>
<dbReference type="GO" id="GO:0005524">
    <property type="term" value="F:ATP binding"/>
    <property type="evidence" value="ECO:0007669"/>
    <property type="project" value="UniProtKB-UniRule"/>
</dbReference>
<evidence type="ECO:0000256" key="7">
    <source>
        <dbReference type="RuleBase" id="RU003331"/>
    </source>
</evidence>
<comment type="subunit">
    <text evidence="5 7">Monomer.</text>
</comment>
<evidence type="ECO:0000256" key="5">
    <source>
        <dbReference type="HAMAP-Rule" id="MF_00235"/>
    </source>
</evidence>
<keyword evidence="4 5" id="KW-0418">Kinase</keyword>
<comment type="domain">
    <text evidence="5">Consists of three domains, a large central CORE domain and two small peripheral domains, NMPbind and LID, which undergo movements during catalysis. The LID domain closes over the site of phosphoryl transfer upon ATP binding. Assembling and dissambling the active center during each catalytic cycle provides an effective means to prevent ATP hydrolysis. Some bacteria have evolved a zinc-coordinating structure that stabilizes the LID domain.</text>
</comment>
<keyword evidence="2 5" id="KW-0545">Nucleotide biosynthesis</keyword>
<protein>
    <recommendedName>
        <fullName evidence="5 7">Adenylate kinase</fullName>
        <shortName evidence="5">AK</shortName>
        <ecNumber evidence="5 7">2.7.4.3</ecNumber>
    </recommendedName>
    <alternativeName>
        <fullName evidence="5">ATP-AMP transphosphorylase</fullName>
    </alternativeName>
    <alternativeName>
        <fullName evidence="5">ATP:AMP phosphotransferase</fullName>
    </alternativeName>
    <alternativeName>
        <fullName evidence="5">Adenylate monophosphate kinase</fullName>
    </alternativeName>
</protein>
<comment type="subcellular location">
    <subcellularLocation>
        <location evidence="5 7">Cytoplasm</location>
    </subcellularLocation>
</comment>
<dbReference type="GO" id="GO:0008270">
    <property type="term" value="F:zinc ion binding"/>
    <property type="evidence" value="ECO:0007669"/>
    <property type="project" value="UniProtKB-UniRule"/>
</dbReference>
<dbReference type="PRINTS" id="PR00094">
    <property type="entry name" value="ADENYLTKNASE"/>
</dbReference>
<keyword evidence="5 7" id="KW-0067">ATP-binding</keyword>
<dbReference type="InterPro" id="IPR036193">
    <property type="entry name" value="ADK_active_lid_dom_sf"/>
</dbReference>
<feature type="binding site" evidence="5">
    <location>
        <position position="32"/>
    </location>
    <ligand>
        <name>AMP</name>
        <dbReference type="ChEBI" id="CHEBI:456215"/>
    </ligand>
</feature>
<dbReference type="SUPFAM" id="SSF57774">
    <property type="entry name" value="Microbial and mitochondrial ADK, insert 'zinc finger' domain"/>
    <property type="match status" value="1"/>
</dbReference>
<comment type="pathway">
    <text evidence="5">Purine metabolism; AMP biosynthesis via salvage pathway; AMP from ADP: step 1/1.</text>
</comment>
<accession>A0A847ETZ1</accession>
<keyword evidence="3 5" id="KW-0547">Nucleotide-binding</keyword>
<feature type="binding site" evidence="5">
    <location>
        <position position="128"/>
    </location>
    <ligand>
        <name>ATP</name>
        <dbReference type="ChEBI" id="CHEBI:30616"/>
    </ligand>
</feature>
<dbReference type="Proteomes" id="UP000554004">
    <property type="component" value="Unassembled WGS sequence"/>
</dbReference>
<feature type="binding site" evidence="5">
    <location>
        <position position="134"/>
    </location>
    <ligand>
        <name>Zn(2+)</name>
        <dbReference type="ChEBI" id="CHEBI:29105"/>
        <note>structural</note>
    </ligand>
</feature>
<evidence type="ECO:0000256" key="2">
    <source>
        <dbReference type="ARBA" id="ARBA00022727"/>
    </source>
</evidence>
<keyword evidence="5" id="KW-0963">Cytoplasm</keyword>
<dbReference type="Pfam" id="PF00406">
    <property type="entry name" value="ADK"/>
    <property type="match status" value="1"/>
</dbReference>
<dbReference type="InterPro" id="IPR000850">
    <property type="entry name" value="Adenylat/UMP-CMP_kin"/>
</dbReference>
<sequence length="215" mass="24986">MKTILFHGPSGSGKDTQVELLVQKYEFENIGTGEMFRRMYKDADIESIKAYQYWSKGHFVPNELTYSMLNRWVRRFDISKSWAFVSVVRDAGQIPLFDELLKNSGRHLDAVVHFTLSQEKAIERMSLRKICPYCDATYHQIYKPESVSGYCDKCGTKLIQREDDQPEKIKLRLKVYENTIVPIVQEYSKRGILIEIDASPSIEEIHRELIAKLGL</sequence>
<keyword evidence="5" id="KW-0479">Metal-binding</keyword>
<organism evidence="9 10">
    <name type="scientific">Candidatus Dojkabacteria bacterium</name>
    <dbReference type="NCBI Taxonomy" id="2099670"/>
    <lineage>
        <taxon>Bacteria</taxon>
        <taxon>Candidatus Dojkabacteria</taxon>
    </lineage>
</organism>
<feature type="region of interest" description="LID" evidence="5">
    <location>
        <begin position="127"/>
        <end position="164"/>
    </location>
</feature>
<dbReference type="GO" id="GO:0005737">
    <property type="term" value="C:cytoplasm"/>
    <property type="evidence" value="ECO:0007669"/>
    <property type="project" value="UniProtKB-SubCell"/>
</dbReference>
<evidence type="ECO:0000256" key="1">
    <source>
        <dbReference type="ARBA" id="ARBA00022679"/>
    </source>
</evidence>
<evidence type="ECO:0000256" key="3">
    <source>
        <dbReference type="ARBA" id="ARBA00022741"/>
    </source>
</evidence>
<comment type="similarity">
    <text evidence="5 6">Belongs to the adenylate kinase family.</text>
</comment>
<evidence type="ECO:0000259" key="8">
    <source>
        <dbReference type="Pfam" id="PF05191"/>
    </source>
</evidence>
<dbReference type="HAMAP" id="MF_00235">
    <property type="entry name" value="Adenylate_kinase_Adk"/>
    <property type="match status" value="1"/>
</dbReference>
<evidence type="ECO:0000256" key="4">
    <source>
        <dbReference type="ARBA" id="ARBA00022777"/>
    </source>
</evidence>
<feature type="binding site" evidence="5">
    <location>
        <position position="93"/>
    </location>
    <ligand>
        <name>AMP</name>
        <dbReference type="ChEBI" id="CHEBI:456215"/>
    </ligand>
</feature>
<dbReference type="InterPro" id="IPR027417">
    <property type="entry name" value="P-loop_NTPase"/>
</dbReference>
<feature type="binding site" evidence="5">
    <location>
        <position position="154"/>
    </location>
    <ligand>
        <name>Zn(2+)</name>
        <dbReference type="ChEBI" id="CHEBI:29105"/>
        <note>structural</note>
    </ligand>
</feature>
<dbReference type="GO" id="GO:0004017">
    <property type="term" value="F:AMP kinase activity"/>
    <property type="evidence" value="ECO:0007669"/>
    <property type="project" value="UniProtKB-UniRule"/>
</dbReference>
<keyword evidence="1 5" id="KW-0808">Transferase</keyword>
<dbReference type="SUPFAM" id="SSF52540">
    <property type="entry name" value="P-loop containing nucleoside triphosphate hydrolases"/>
    <property type="match status" value="1"/>
</dbReference>
<keyword evidence="5" id="KW-0862">Zinc</keyword>
<feature type="binding site" evidence="5">
    <location>
        <position position="131"/>
    </location>
    <ligand>
        <name>Zn(2+)</name>
        <dbReference type="ChEBI" id="CHEBI:29105"/>
        <note>structural</note>
    </ligand>
</feature>
<name>A0A847ETZ1_9BACT</name>
<dbReference type="PANTHER" id="PTHR23359">
    <property type="entry name" value="NUCLEOTIDE KINASE"/>
    <property type="match status" value="1"/>
</dbReference>
<dbReference type="UniPathway" id="UPA00588">
    <property type="reaction ID" value="UER00649"/>
</dbReference>
<proteinExistence type="inferred from homology"/>
<feature type="region of interest" description="NMP" evidence="5">
    <location>
        <begin position="31"/>
        <end position="60"/>
    </location>
</feature>
<dbReference type="Gene3D" id="3.40.50.300">
    <property type="entry name" value="P-loop containing nucleotide triphosphate hydrolases"/>
    <property type="match status" value="1"/>
</dbReference>
<comment type="catalytic activity">
    <reaction evidence="5 7">
        <text>AMP + ATP = 2 ADP</text>
        <dbReference type="Rhea" id="RHEA:12973"/>
        <dbReference type="ChEBI" id="CHEBI:30616"/>
        <dbReference type="ChEBI" id="CHEBI:456215"/>
        <dbReference type="ChEBI" id="CHEBI:456216"/>
        <dbReference type="EC" id="2.7.4.3"/>
    </reaction>
</comment>
<feature type="binding site" evidence="5">
    <location>
        <position position="200"/>
    </location>
    <ligand>
        <name>ATP</name>
        <dbReference type="ChEBI" id="CHEBI:30616"/>
    </ligand>
</feature>